<name>A0A9D1QBZ1_9FIRM</name>
<dbReference type="Proteomes" id="UP000823933">
    <property type="component" value="Unassembled WGS sequence"/>
</dbReference>
<proteinExistence type="predicted"/>
<dbReference type="EMBL" id="DXHQ01000097">
    <property type="protein sequence ID" value="HIW09375.1"/>
    <property type="molecule type" value="Genomic_DNA"/>
</dbReference>
<comment type="caution">
    <text evidence="1">The sequence shown here is derived from an EMBL/GenBank/DDBJ whole genome shotgun (WGS) entry which is preliminary data.</text>
</comment>
<evidence type="ECO:0000313" key="1">
    <source>
        <dbReference type="EMBL" id="HIW09375.1"/>
    </source>
</evidence>
<accession>A0A9D1QBZ1</accession>
<dbReference type="AlphaFoldDB" id="A0A9D1QBZ1"/>
<sequence length="287" mass="30486">MRAHRTHSRPVLRAVLALLAVLALALGGLWLFLRGRVQALLAGAAFNFDYTVTSAWAEPSPAYAALEALDALSGSVTGVTSGDDLQLSWYSLPLSALQAGDPAQPFTDLCVKDGQVYLNVRQVYRTLLSGLAARYPVASALLPDWTLGDYITQDQLARLLGAEPAVSGAGQYSAAAFAPGQMERVQPEQALDGYLYFTPRQDTGDAEIVIGFPLRSLWGEYFDCHVLVDLPGQGLHFALTGSAQAGDSAVAAPASVMRDEDIDALAALFEAVRSLLAFVQELAGGTQ</sequence>
<reference evidence="1" key="2">
    <citation type="submission" date="2021-04" db="EMBL/GenBank/DDBJ databases">
        <authorList>
            <person name="Gilroy R."/>
        </authorList>
    </citation>
    <scope>NUCLEOTIDE SEQUENCE</scope>
    <source>
        <strain evidence="1">ChiHcolR34-3080</strain>
    </source>
</reference>
<organism evidence="1 2">
    <name type="scientific">Candidatus Faecalibacterium intestinigallinarum</name>
    <dbReference type="NCBI Taxonomy" id="2838581"/>
    <lineage>
        <taxon>Bacteria</taxon>
        <taxon>Bacillati</taxon>
        <taxon>Bacillota</taxon>
        <taxon>Clostridia</taxon>
        <taxon>Eubacteriales</taxon>
        <taxon>Oscillospiraceae</taxon>
        <taxon>Faecalibacterium</taxon>
    </lineage>
</organism>
<evidence type="ECO:0000313" key="2">
    <source>
        <dbReference type="Proteomes" id="UP000823933"/>
    </source>
</evidence>
<protein>
    <submittedName>
        <fullName evidence="1">Uncharacterized protein</fullName>
    </submittedName>
</protein>
<gene>
    <name evidence="1" type="ORF">H9890_08270</name>
</gene>
<reference evidence="1" key="1">
    <citation type="journal article" date="2021" name="PeerJ">
        <title>Extensive microbial diversity within the chicken gut microbiome revealed by metagenomics and culture.</title>
        <authorList>
            <person name="Gilroy R."/>
            <person name="Ravi A."/>
            <person name="Getino M."/>
            <person name="Pursley I."/>
            <person name="Horton D.L."/>
            <person name="Alikhan N.F."/>
            <person name="Baker D."/>
            <person name="Gharbi K."/>
            <person name="Hall N."/>
            <person name="Watson M."/>
            <person name="Adriaenssens E.M."/>
            <person name="Foster-Nyarko E."/>
            <person name="Jarju S."/>
            <person name="Secka A."/>
            <person name="Antonio M."/>
            <person name="Oren A."/>
            <person name="Chaudhuri R.R."/>
            <person name="La Ragione R."/>
            <person name="Hildebrand F."/>
            <person name="Pallen M.J."/>
        </authorList>
    </citation>
    <scope>NUCLEOTIDE SEQUENCE</scope>
    <source>
        <strain evidence="1">ChiHcolR34-3080</strain>
    </source>
</reference>